<accession>A0ACA9PEE3</accession>
<protein>
    <submittedName>
        <fullName evidence="1">13836_t:CDS:1</fullName>
    </submittedName>
</protein>
<dbReference type="EMBL" id="CAJVPW010024517">
    <property type="protein sequence ID" value="CAG8705240.1"/>
    <property type="molecule type" value="Genomic_DNA"/>
</dbReference>
<proteinExistence type="predicted"/>
<feature type="non-terminal residue" evidence="1">
    <location>
        <position position="564"/>
    </location>
</feature>
<dbReference type="Proteomes" id="UP000789366">
    <property type="component" value="Unassembled WGS sequence"/>
</dbReference>
<reference evidence="1" key="1">
    <citation type="submission" date="2021-06" db="EMBL/GenBank/DDBJ databases">
        <authorList>
            <person name="Kallberg Y."/>
            <person name="Tangrot J."/>
            <person name="Rosling A."/>
        </authorList>
    </citation>
    <scope>NUCLEOTIDE SEQUENCE</scope>
    <source>
        <strain evidence="1">28 12/20/2015</strain>
    </source>
</reference>
<sequence>MPYITKVMIFCLVLGDAVGSAFVVNIKEDQTISHLKKLIKEKKKNAFRNIDANDIMLWKVDGIPISRENLKTKIRADINIEQELEGIMLPPSNTIKQCFRELTNDIQIIIQPPTTTGKRKEGSDEEDENQSKKRRYEYPTESREGRDSLMIISGERLKTISDFVENNYIGLLRSPPSSGKSTLEQVLRDYFDSLNYDSIYISLAGINGKQAIYDEELFENFWKEKVGRTWTEISKRKEATYVFIDEIQVIYGNGALFFWGRVKELLLSEEYKHKLNPQNLRMLLLGTYHPTLDPQMTPVEFHHALGLNVLLLKWEEFQHLVKNYIQLHITQGSPLFKIPEKVQKAVFNLTGGHPGLCRFILRTLRSHFHEYEKETTKLFACQTSISFPADYLNPVAKKFVKIGLFSTVAHNNTVAHSIDSNEQIKFSAPIMRVVLSYYLFTSPVKFKSLPAKTFDEFLLRTIERMSPSILSESFGKGAKSGSNSHLYERSWQMEWYRTATTAVPENTSISADIGIELTREGDRLKKHAERFEQDGEYANIPLKDWAIIDFRHHTKQVRELKPNF</sequence>
<organism evidence="1 2">
    <name type="scientific">Cetraspora pellucida</name>
    <dbReference type="NCBI Taxonomy" id="1433469"/>
    <lineage>
        <taxon>Eukaryota</taxon>
        <taxon>Fungi</taxon>
        <taxon>Fungi incertae sedis</taxon>
        <taxon>Mucoromycota</taxon>
        <taxon>Glomeromycotina</taxon>
        <taxon>Glomeromycetes</taxon>
        <taxon>Diversisporales</taxon>
        <taxon>Gigasporaceae</taxon>
        <taxon>Cetraspora</taxon>
    </lineage>
</organism>
<keyword evidence="2" id="KW-1185">Reference proteome</keyword>
<comment type="caution">
    <text evidence="1">The sequence shown here is derived from an EMBL/GenBank/DDBJ whole genome shotgun (WGS) entry which is preliminary data.</text>
</comment>
<name>A0ACA9PEE3_9GLOM</name>
<gene>
    <name evidence="1" type="ORF">SPELUC_LOCUS11485</name>
</gene>
<evidence type="ECO:0000313" key="2">
    <source>
        <dbReference type="Proteomes" id="UP000789366"/>
    </source>
</evidence>
<evidence type="ECO:0000313" key="1">
    <source>
        <dbReference type="EMBL" id="CAG8705240.1"/>
    </source>
</evidence>